<dbReference type="OMA" id="FDDAVIH"/>
<feature type="compositionally biased region" description="Low complexity" evidence="5">
    <location>
        <begin position="3298"/>
        <end position="3329"/>
    </location>
</feature>
<dbReference type="VEuPathDB" id="AmoebaDB:NAEGRDRAFT_45200"/>
<dbReference type="Gene3D" id="1.25.10.10">
    <property type="entry name" value="Leucine-rich Repeat Variant"/>
    <property type="match status" value="1"/>
</dbReference>
<evidence type="ECO:0000256" key="5">
    <source>
        <dbReference type="SAM" id="MobiDB-lite"/>
    </source>
</evidence>
<feature type="repeat" description="WD" evidence="3">
    <location>
        <begin position="3123"/>
        <end position="3164"/>
    </location>
</feature>
<dbReference type="OrthoDB" id="26681at2759"/>
<dbReference type="InterPro" id="IPR019775">
    <property type="entry name" value="WD40_repeat_CS"/>
</dbReference>
<dbReference type="InterPro" id="IPR000409">
    <property type="entry name" value="BEACH_dom"/>
</dbReference>
<dbReference type="InterPro" id="IPR046851">
    <property type="entry name" value="NBCH_WD40"/>
</dbReference>
<evidence type="ECO:0000313" key="9">
    <source>
        <dbReference type="Proteomes" id="UP000006671"/>
    </source>
</evidence>
<dbReference type="Pfam" id="PF02138">
    <property type="entry name" value="Beach"/>
    <property type="match status" value="1"/>
</dbReference>
<dbReference type="Pfam" id="PF15787">
    <property type="entry name" value="DUF4704"/>
    <property type="match status" value="1"/>
</dbReference>
<dbReference type="SMART" id="SM01026">
    <property type="entry name" value="Beach"/>
    <property type="match status" value="1"/>
</dbReference>
<dbReference type="GO" id="GO:0019901">
    <property type="term" value="F:protein kinase binding"/>
    <property type="evidence" value="ECO:0007669"/>
    <property type="project" value="TreeGrafter"/>
</dbReference>
<dbReference type="GeneID" id="8863851"/>
<dbReference type="Pfam" id="PF20425">
    <property type="entry name" value="Neurobeachin"/>
    <property type="match status" value="1"/>
</dbReference>
<dbReference type="Gene3D" id="2.30.29.30">
    <property type="entry name" value="Pleckstrin-homology domain (PH domain)/Phosphotyrosine-binding domain (PTB)"/>
    <property type="match status" value="1"/>
</dbReference>
<dbReference type="InterPro" id="IPR013320">
    <property type="entry name" value="ConA-like_dom_sf"/>
</dbReference>
<dbReference type="SMART" id="SM00320">
    <property type="entry name" value="WD40"/>
    <property type="match status" value="4"/>
</dbReference>
<dbReference type="PROSITE" id="PS00678">
    <property type="entry name" value="WD_REPEATS_1"/>
    <property type="match status" value="1"/>
</dbReference>
<dbReference type="STRING" id="5762.D2UYK5"/>
<feature type="repeat" description="WD" evidence="3">
    <location>
        <begin position="3075"/>
        <end position="3116"/>
    </location>
</feature>
<dbReference type="InterPro" id="IPR023362">
    <property type="entry name" value="PH-BEACH_dom"/>
</dbReference>
<dbReference type="Pfam" id="PF20426">
    <property type="entry name" value="NBCH_WD40"/>
    <property type="match status" value="1"/>
</dbReference>
<dbReference type="GO" id="GO:0005829">
    <property type="term" value="C:cytosol"/>
    <property type="evidence" value="ECO:0007669"/>
    <property type="project" value="TreeGrafter"/>
</dbReference>
<dbReference type="InterPro" id="IPR036372">
    <property type="entry name" value="BEACH_dom_sf"/>
</dbReference>
<dbReference type="InterPro" id="IPR036322">
    <property type="entry name" value="WD40_repeat_dom_sf"/>
</dbReference>
<evidence type="ECO:0000256" key="1">
    <source>
        <dbReference type="ARBA" id="ARBA00022574"/>
    </source>
</evidence>
<evidence type="ECO:0000256" key="2">
    <source>
        <dbReference type="ARBA" id="ARBA00022737"/>
    </source>
</evidence>
<dbReference type="Gene3D" id="2.130.10.10">
    <property type="entry name" value="YVTN repeat-like/Quinoprotein amine dehydrogenase"/>
    <property type="match status" value="1"/>
</dbReference>
<accession>D2UYK5</accession>
<dbReference type="PROSITE" id="PS50082">
    <property type="entry name" value="WD_REPEATS_2"/>
    <property type="match status" value="2"/>
</dbReference>
<dbReference type="InterPro" id="IPR001680">
    <property type="entry name" value="WD40_rpt"/>
</dbReference>
<dbReference type="PROSITE" id="PS50294">
    <property type="entry name" value="WD_REPEATS_REGION"/>
    <property type="match status" value="1"/>
</dbReference>
<dbReference type="SUPFAM" id="SSF48371">
    <property type="entry name" value="ARM repeat"/>
    <property type="match status" value="1"/>
</dbReference>
<dbReference type="KEGG" id="ngr:NAEGRDRAFT_45200"/>
<dbReference type="InterPro" id="IPR046852">
    <property type="entry name" value="Neurobeachin_a-sol"/>
</dbReference>
<feature type="domain" description="BEACH-type PH" evidence="7">
    <location>
        <begin position="2481"/>
        <end position="2591"/>
    </location>
</feature>
<dbReference type="RefSeq" id="XP_002683233.1">
    <property type="nucleotide sequence ID" value="XM_002683187.1"/>
</dbReference>
<evidence type="ECO:0000313" key="8">
    <source>
        <dbReference type="EMBL" id="EFC50489.1"/>
    </source>
</evidence>
<dbReference type="SUPFAM" id="SSF81837">
    <property type="entry name" value="BEACH domain"/>
    <property type="match status" value="1"/>
</dbReference>
<dbReference type="Gene3D" id="1.10.1540.10">
    <property type="entry name" value="BEACH domain"/>
    <property type="match status" value="1"/>
</dbReference>
<dbReference type="SUPFAM" id="SSF49899">
    <property type="entry name" value="Concanavalin A-like lectins/glucanases"/>
    <property type="match status" value="1"/>
</dbReference>
<dbReference type="InterPro" id="IPR011993">
    <property type="entry name" value="PH-like_dom_sf"/>
</dbReference>
<feature type="compositionally biased region" description="Polar residues" evidence="5">
    <location>
        <begin position="2045"/>
        <end position="2059"/>
    </location>
</feature>
<dbReference type="PANTHER" id="PTHR13743:SF112">
    <property type="entry name" value="BEACH DOMAIN-CONTAINING PROTEIN"/>
    <property type="match status" value="1"/>
</dbReference>
<dbReference type="PROSITE" id="PS50197">
    <property type="entry name" value="BEACH"/>
    <property type="match status" value="1"/>
</dbReference>
<evidence type="ECO:0000259" key="6">
    <source>
        <dbReference type="PROSITE" id="PS50197"/>
    </source>
</evidence>
<reference evidence="8 9" key="1">
    <citation type="journal article" date="2010" name="Cell">
        <title>The genome of Naegleria gruberi illuminates early eukaryotic versatility.</title>
        <authorList>
            <person name="Fritz-Laylin L.K."/>
            <person name="Prochnik S.E."/>
            <person name="Ginger M.L."/>
            <person name="Dacks J.B."/>
            <person name="Carpenter M.L."/>
            <person name="Field M.C."/>
            <person name="Kuo A."/>
            <person name="Paredez A."/>
            <person name="Chapman J."/>
            <person name="Pham J."/>
            <person name="Shu S."/>
            <person name="Neupane R."/>
            <person name="Cipriano M."/>
            <person name="Mancuso J."/>
            <person name="Tu H."/>
            <person name="Salamov A."/>
            <person name="Lindquist E."/>
            <person name="Shapiro H."/>
            <person name="Lucas S."/>
            <person name="Grigoriev I.V."/>
            <person name="Cande W.Z."/>
            <person name="Fulton C."/>
            <person name="Rokhsar D.S."/>
            <person name="Dawson S.C."/>
        </authorList>
    </citation>
    <scope>NUCLEOTIDE SEQUENCE [LARGE SCALE GENOMIC DNA]</scope>
    <source>
        <strain evidence="8 9">NEG-M</strain>
    </source>
</reference>
<dbReference type="GO" id="GO:0016020">
    <property type="term" value="C:membrane"/>
    <property type="evidence" value="ECO:0007669"/>
    <property type="project" value="TreeGrafter"/>
</dbReference>
<dbReference type="PROSITE" id="PS51783">
    <property type="entry name" value="PH_BEACH"/>
    <property type="match status" value="1"/>
</dbReference>
<dbReference type="FunFam" id="1.10.1540.10:FF:000001">
    <property type="entry name" value="neurobeachin isoform X1"/>
    <property type="match status" value="1"/>
</dbReference>
<dbReference type="SUPFAM" id="SSF50729">
    <property type="entry name" value="PH domain-like"/>
    <property type="match status" value="1"/>
</dbReference>
<dbReference type="Proteomes" id="UP000006671">
    <property type="component" value="Unassembled WGS sequence"/>
</dbReference>
<feature type="domain" description="BEACH" evidence="6">
    <location>
        <begin position="2605"/>
        <end position="2891"/>
    </location>
</feature>
<protein>
    <submittedName>
        <fullName evidence="8">Predicted protein</fullName>
    </submittedName>
</protein>
<feature type="coiled-coil region" evidence="4">
    <location>
        <begin position="2295"/>
        <end position="2340"/>
    </location>
</feature>
<keyword evidence="9" id="KW-1185">Reference proteome</keyword>
<dbReference type="GO" id="GO:0008104">
    <property type="term" value="P:intracellular protein localization"/>
    <property type="evidence" value="ECO:0007669"/>
    <property type="project" value="TreeGrafter"/>
</dbReference>
<dbReference type="InterPro" id="IPR050865">
    <property type="entry name" value="BEACH_Domain"/>
</dbReference>
<sequence length="3462" mass="396488">MNATYGGLWIDVEQCTNCWYSDLNMNTNYLYNASKAAQEFFSKEGKNRKVGIYSSVYEWKITVETNDLSRKLNLLKVALLKLQLTIADKRFSDKEISTLSLELAAEVELEMRTTLDFVIYILSNCIQIFSHFCEAGSIVGNSQASTSTNNATNTSSNNNSDTLTISTSRLTITSSEGIKNSPNTWSQNNKNYRKQKILTYITSREDVDFMNIIIDMLTTFRDSISKQYDGHFHSEHYYDNWSFLFNFQEATMQIVRSVVCTDKLKYAGQLAEYQFRDLFLSRGGCDVLVKYLGWPIEHVSILQDVEWYEIDILSLDNDRLNHYFQIQYLTMKIITKLIEYNYSYLRLFGKQGFARIRETGLWISFFFTLNKDYDNQTQTLRNNPLPQLGSVVRSRSGSLDLANFRFPPTPISNSSGLGIKSFPCPGFISKTMNERVMQFFDCLRKLVKLSTIISFPKTVHSSTPGTPSNNFAFPDTTFTTHLNNTEQDQHLQRKLSRLLFSFFIDENEKDQMTDKSLRKLKMISDFPLYFMDSINRLVSESQTALDVMVSNGLYDVLFSEYFYLYGGALNQLNRFEKYSQTDLQKTSEEEKFIFSKSEISSLVECTSAVLRSSVIDFLKYTATIRGRNNVEECRRLIDIMQLYKENSLVISEVGLCLLDIIRQNHDITQESLFSIKAMSVLSHVVGKQHAIIRKFETDNQQSQFYQVEYTEDHLRAIEARNIMLNILDFTLTFENSLTLALQNHNTLETLFKVILDPTLKNFVLVHVRQLMNTKNIEHSHEFEILLTYFTEVFPIIMDNPTQQNLQLLMEMLAAVQKGLCASNKKLLQTQFRDKLDKFMHLLNLDIPTIIPPNNTEFITRHCLAMEVIRTLTTLISDNSKSKHHFKSILGYDTFKNLILHCEQNNPSPEIFNVLFDMLADGEFDSETKYAIQNPDVARLIFHLSMHCELSYISSLVAKFSCLVQKSTNNRNICCSVGLISSLLDLLTRFEKESFSEEKTVSDIVNLIETIGRHSITVKELKGFLGLIKRQSDRDQSDFLALLLKALKNMTQSSPDAFFDFNGTNSGLVLPTIDNRVWPNTKGYSVSMWVRVESFVESRPSAPNSNPMTPISSVKSLSFTTDLQRKESFQFIPRSTTYKPRLISFYNSEGQGFEVYFEENSMNIVVQHSQKKQYIEKLNYKFEEKVWYHIVLTHSYGKGPFSFSKNELRLYINGLCVEPKIQLKYPSLHKPLDKCMIGSSYLVNESLQQGSTPTHKRQASSSNSENPNFNGQMGTICVFDETLLPNIIQLIYNLGYNYMNCFQPTDSVLAKQSQEYLQLFDGSITQKIILCYSPKARANYNKICLNNTPEAFYQLQLHNGLVSGVENVPQIKSDIHQAMLNSRILNGTQLCVTHNAKDIIGCLGGIKVLFPLFLQMDRLSHTDQVISEKADPFLVNTLFSLIIDLLSAHNDNLEDMARCRGFLVISFLLKQISPQHLTRNTVALIPSLLSCAKDHSVLYSDIVNYLVFNFRLWIYTDVEVQKLLFQQLLDISNEKKDNFTKIREILGVQKLLDLMRWFYWYERAKSNSTESEYQLGTEKICNPATGAVLGQRPSQENIYEIRQKLTKLLKCLTSKSAEIVIVNNDERLTTTTGTVLTTATSISYPELEAIINLLADCNDNMQYSDVVIFVLELLLSPDGVVIADMLANMKAYQVFVQLLYTHHEPTRLNILKCIGQMLILNPKLRQRVFAETSYGFSTITNILTIFNITIQTYGVLRDIFLGCISLNQRDILEFDGFEQTEQSYKVQAVLQPIFRLLVNTQPNVKHHILQNFKIVLKSNRAKDCLLQQVGWQEWLLNIICVSGISDASIPSDVGQSAQFELCKDIVIELIAILLYHSLKTVKKGWRDIEDTICQVILLKDREDIEGIEEILGSIYKRILDEYISDIQGERIIANYNDRNSPILDNFVHLATFIEEYMFYFDAIYQSVSGTWMRKTTESGTGVLGTLRSIVVGANTNRAPQEPGIMPLSQAAQQNQEDFVVIDTSSVSVGSHSEIIPSTPESKRGDQLSSNSPSTASNPLTYNVEDEINTRRDENNNWIDLPIAEKLITILSAWKLNTVSNYSSLRSVVQGGKRLRDGGTLRITLRLIRYCLRESPSLDSSLLDCIKRINQRDVESEKEILRFSELWAVTGDIENNDDFHTRLMFILAFLFDILSRLLEKKQEKEALFVFITIREIFMTRKEYLEQALTTDDDKSILTDDPVFSTKKKADLSDYLQVIHSKSWKFAWTRFFVPAVRLTEKLESAFLEEIIVRRKFTLHRLYDQIREVESAMSDLDKKMDSEIRSTLENIRRAERERIKKERSSYEEFDLLASHYWKQTMRNVADERGIWGGQKDSVKWKLDKCQNSKFIRTRLVRNFSEIDHKDATIKKTDKSVIVENTITNRLLEIKEKGSFFIPKLSIINNETEDASEDGTSEITAATISTQQPSTTNISEDIQINQKPVEREKTILKDVECDLISPMAGFSGKMEITSKRITWTPDKENHALNFGLDSERVSKLIKKPTEKTFTLDSIVEIRIMRYRLRKTALEFIFVDESSVLYNFNVNERNKIFNKIISQKCPNLRNVEKSFSPMENIQRSPWTKKWQLGKISNFDYLMILNMYAGRTFNDLSQYPIFPWVIADYTSPVLDFSKESTFRDLSKPMGVLNPDKVRIVEEKYQTLASDTYTTPYHYGSHYSTSAYVTYYLIRLEPYTTHARVVQGGKFDHADRMFESITQTFDHCLNGEGDHKELIPEFFYMPEFLRKPQDLELGEKQNGVHISDVVLPAWAKTPEDFIRIHREALESEYVSQHLNEWIDLIFGYKQRGPEAIKAYNVFPKLTYEGNISFDPQEFYQNMATIDSFGQTPSQLFQSSHPKKSITRKDKHETLLSLTVQCSKQINTSKVSPIVLIKLFHSENNITRLCVVNEDGFIYTTKMTNITLQTILSEYTLFNNCKTIGFPLDDPVGLLSSSTESNNFVPVNSNNSTKQRRSLASLPKQLSGIRSNVSACKTAFAIPSSTNPNSVKDITLISCRHHDNSFRISKPYTQPLQTKITLCQQNAIWRHKDLVTCCSICEEDKYLVTGSRDTTVMVWDILTNDFFTSQQPSTILYGHDDEVTCVVVCNDLDNVISGSRDGTIIIHSLRRGKYIRTIKHPNGGCINSIAVARECKISQDIEVLGRICVYSNDDMILYLYSANGQLLAKAETNGVLHCMMIFDSKYVIYGGDHSIVVRDLHSLKVIHKFTLSEYMSPIRTIEISKDEQLLFAGLDSGQLVVLATSRVVKSSSNSSLSNKNNSSSATPVPPQQSASPSVASSSIQNTATPKNHKAEQWSYAQEGKLDQVINNTLSNYSLSTNQDTLLSSNSYACQEDNESIYSLNFYRHLEGEPTEETTSDYVRGGRLKFGTYKQEEIAITTEIDPSSALKRKKDDNIKLPIGISSTQNKKKKHKK</sequence>
<dbReference type="InterPro" id="IPR031570">
    <property type="entry name" value="NBEA/BDCP_DUF4704"/>
</dbReference>
<dbReference type="InterPro" id="IPR016024">
    <property type="entry name" value="ARM-type_fold"/>
</dbReference>
<organism evidence="9">
    <name type="scientific">Naegleria gruberi</name>
    <name type="common">Amoeba</name>
    <dbReference type="NCBI Taxonomy" id="5762"/>
    <lineage>
        <taxon>Eukaryota</taxon>
        <taxon>Discoba</taxon>
        <taxon>Heterolobosea</taxon>
        <taxon>Tetramitia</taxon>
        <taxon>Eutetramitia</taxon>
        <taxon>Vahlkampfiidae</taxon>
        <taxon>Naegleria</taxon>
    </lineage>
</organism>
<feature type="region of interest" description="Disordered" evidence="5">
    <location>
        <begin position="143"/>
        <end position="162"/>
    </location>
</feature>
<dbReference type="InterPro" id="IPR015943">
    <property type="entry name" value="WD40/YVTN_repeat-like_dom_sf"/>
</dbReference>
<evidence type="ECO:0000256" key="3">
    <source>
        <dbReference type="PROSITE-ProRule" id="PRU00221"/>
    </source>
</evidence>
<dbReference type="eggNOG" id="KOG1787">
    <property type="taxonomic scope" value="Eukaryota"/>
</dbReference>
<dbReference type="InterPro" id="IPR011989">
    <property type="entry name" value="ARM-like"/>
</dbReference>
<name>D2UYK5_NAEGR</name>
<dbReference type="EMBL" id="GG738845">
    <property type="protein sequence ID" value="EFC50489.1"/>
    <property type="molecule type" value="Genomic_DNA"/>
</dbReference>
<dbReference type="SUPFAM" id="SSF50978">
    <property type="entry name" value="WD40 repeat-like"/>
    <property type="match status" value="1"/>
</dbReference>
<evidence type="ECO:0000259" key="7">
    <source>
        <dbReference type="PROSITE" id="PS51783"/>
    </source>
</evidence>
<feature type="region of interest" description="Disordered" evidence="5">
    <location>
        <begin position="2029"/>
        <end position="2061"/>
    </location>
</feature>
<keyword evidence="4" id="KW-0175">Coiled coil</keyword>
<dbReference type="PANTHER" id="PTHR13743">
    <property type="entry name" value="BEIGE/BEACH-RELATED"/>
    <property type="match status" value="1"/>
</dbReference>
<gene>
    <name evidence="8" type="ORF">NAEGRDRAFT_45200</name>
</gene>
<dbReference type="InParanoid" id="D2UYK5"/>
<keyword evidence="1 3" id="KW-0853">WD repeat</keyword>
<feature type="region of interest" description="Disordered" evidence="5">
    <location>
        <begin position="3298"/>
        <end position="3342"/>
    </location>
</feature>
<dbReference type="CDD" id="cd01201">
    <property type="entry name" value="PH_BEACH"/>
    <property type="match status" value="1"/>
</dbReference>
<proteinExistence type="predicted"/>
<dbReference type="Pfam" id="PF14844">
    <property type="entry name" value="PH_BEACH"/>
    <property type="match status" value="1"/>
</dbReference>
<dbReference type="CDD" id="cd06071">
    <property type="entry name" value="Beach"/>
    <property type="match status" value="1"/>
</dbReference>
<evidence type="ECO:0000256" key="4">
    <source>
        <dbReference type="SAM" id="Coils"/>
    </source>
</evidence>
<keyword evidence="2" id="KW-0677">Repeat</keyword>